<dbReference type="InterPro" id="IPR036291">
    <property type="entry name" value="NAD(P)-bd_dom_sf"/>
</dbReference>
<proteinExistence type="predicted"/>
<keyword evidence="2" id="KW-0520">NAD</keyword>
<dbReference type="CDD" id="cd05300">
    <property type="entry name" value="2-Hacid_dh_1"/>
    <property type="match status" value="1"/>
</dbReference>
<keyword evidence="5" id="KW-1185">Reference proteome</keyword>
<dbReference type="GO" id="GO:0016491">
    <property type="term" value="F:oxidoreductase activity"/>
    <property type="evidence" value="ECO:0007669"/>
    <property type="project" value="UniProtKB-KW"/>
</dbReference>
<evidence type="ECO:0000259" key="3">
    <source>
        <dbReference type="Pfam" id="PF02826"/>
    </source>
</evidence>
<accession>V6IVB0</accession>
<dbReference type="Proteomes" id="UP000018296">
    <property type="component" value="Unassembled WGS sequence"/>
</dbReference>
<protein>
    <submittedName>
        <fullName evidence="4">Phosphoglycerate dehydrogenase</fullName>
    </submittedName>
</protein>
<dbReference type="AlphaFoldDB" id="V6IVB0"/>
<evidence type="ECO:0000313" key="5">
    <source>
        <dbReference type="Proteomes" id="UP000018296"/>
    </source>
</evidence>
<evidence type="ECO:0000313" key="4">
    <source>
        <dbReference type="EMBL" id="EST11040.1"/>
    </source>
</evidence>
<dbReference type="eggNOG" id="COG0111">
    <property type="taxonomic scope" value="Bacteria"/>
</dbReference>
<organism evidence="4 5">
    <name type="scientific">Sporolactobacillus laevolacticus DSM 442</name>
    <dbReference type="NCBI Taxonomy" id="1395513"/>
    <lineage>
        <taxon>Bacteria</taxon>
        <taxon>Bacillati</taxon>
        <taxon>Bacillota</taxon>
        <taxon>Bacilli</taxon>
        <taxon>Bacillales</taxon>
        <taxon>Sporolactobacillaceae</taxon>
        <taxon>Sporolactobacillus</taxon>
    </lineage>
</organism>
<dbReference type="SUPFAM" id="SSF51735">
    <property type="entry name" value="NAD(P)-binding Rossmann-fold domains"/>
    <property type="match status" value="1"/>
</dbReference>
<gene>
    <name evidence="4" type="ORF">P343_13870</name>
</gene>
<feature type="domain" description="D-isomer specific 2-hydroxyacid dehydrogenase NAD-binding" evidence="3">
    <location>
        <begin position="108"/>
        <end position="281"/>
    </location>
</feature>
<dbReference type="EMBL" id="AWTC01000014">
    <property type="protein sequence ID" value="EST11040.1"/>
    <property type="molecule type" value="Genomic_DNA"/>
</dbReference>
<dbReference type="STRING" id="1395513.P343_13870"/>
<dbReference type="GO" id="GO:0051287">
    <property type="term" value="F:NAD binding"/>
    <property type="evidence" value="ECO:0007669"/>
    <property type="project" value="InterPro"/>
</dbReference>
<dbReference type="RefSeq" id="WP_023511005.1">
    <property type="nucleotide sequence ID" value="NZ_AWTC01000014.1"/>
</dbReference>
<dbReference type="PANTHER" id="PTHR43333">
    <property type="entry name" value="2-HACID_DH_C DOMAIN-CONTAINING PROTEIN"/>
    <property type="match status" value="1"/>
</dbReference>
<dbReference type="PANTHER" id="PTHR43333:SF1">
    <property type="entry name" value="D-ISOMER SPECIFIC 2-HYDROXYACID DEHYDROGENASE NAD-BINDING DOMAIN-CONTAINING PROTEIN"/>
    <property type="match status" value="1"/>
</dbReference>
<evidence type="ECO:0000256" key="2">
    <source>
        <dbReference type="ARBA" id="ARBA00023027"/>
    </source>
</evidence>
<reference evidence="4 5" key="1">
    <citation type="journal article" date="2013" name="Genome Announc.">
        <title>Genome Sequence of Sporolactobacillus laevolacticus DSM442, an Efficient Polymer-Grade D-Lactate Producer from Agricultural Waste Cottonseed as a Nitrogen Source.</title>
        <authorList>
            <person name="Wang H."/>
            <person name="Wang L."/>
            <person name="Ju J."/>
            <person name="Yu B."/>
            <person name="Ma Y."/>
        </authorList>
    </citation>
    <scope>NUCLEOTIDE SEQUENCE [LARGE SCALE GENOMIC DNA]</scope>
    <source>
        <strain evidence="4 5">DSM 442</strain>
    </source>
</reference>
<dbReference type="InterPro" id="IPR006140">
    <property type="entry name" value="D-isomer_DH_NAD-bd"/>
</dbReference>
<dbReference type="PATRIC" id="fig|1395513.3.peg.2813"/>
<comment type="caution">
    <text evidence="4">The sequence shown here is derived from an EMBL/GenBank/DDBJ whole genome shotgun (WGS) entry which is preliminary data.</text>
</comment>
<keyword evidence="1" id="KW-0560">Oxidoreductase</keyword>
<dbReference type="SUPFAM" id="SSF52283">
    <property type="entry name" value="Formate/glycerate dehydrogenase catalytic domain-like"/>
    <property type="match status" value="1"/>
</dbReference>
<dbReference type="Pfam" id="PF02826">
    <property type="entry name" value="2-Hacid_dh_C"/>
    <property type="match status" value="1"/>
</dbReference>
<name>V6IVB0_9BACL</name>
<evidence type="ECO:0000256" key="1">
    <source>
        <dbReference type="ARBA" id="ARBA00023002"/>
    </source>
</evidence>
<sequence>MEKVVFGFEEEFRLPKAELKQLAEKYQEKFTFIEVNNDHVPEGVSLEDAVAYIGAPSSELLKKMPYLRWLQLPSAGANHFVKHPDLSKKVILTNSSGVFGVLGAEHTLAIILALTREIPLHVKQTNSHVWKLSSHCLQLDGATAGIVGYGDIGSEIAHRLKAFGTRILAVKRTADKVPEDADAVFDMRGLDEVLSCSDFVINVLPFTNETDHLFNEDRFRVMKPGTIFINVGRGGTVDEKSLIEALKSGRLGGAGLDVTAEEPLPKTSDLWDIPNVLITSHSLGVGPGKDGKRNALIKRNLENFSLGKTLENIVDRKLGY</sequence>
<dbReference type="Gene3D" id="3.40.50.720">
    <property type="entry name" value="NAD(P)-binding Rossmann-like Domain"/>
    <property type="match status" value="2"/>
</dbReference>
<dbReference type="OrthoDB" id="9805416at2"/>